<name>A0A7Z2GAS8_9BURK</name>
<evidence type="ECO:0000256" key="3">
    <source>
        <dbReference type="ARBA" id="ARBA00012438"/>
    </source>
</evidence>
<evidence type="ECO:0000256" key="4">
    <source>
        <dbReference type="ARBA" id="ARBA00022553"/>
    </source>
</evidence>
<dbReference type="InterPro" id="IPR036890">
    <property type="entry name" value="HATPase_C_sf"/>
</dbReference>
<dbReference type="InterPro" id="IPR050428">
    <property type="entry name" value="TCS_sensor_his_kinase"/>
</dbReference>
<evidence type="ECO:0000256" key="2">
    <source>
        <dbReference type="ARBA" id="ARBA00004429"/>
    </source>
</evidence>
<dbReference type="Pfam" id="PF00512">
    <property type="entry name" value="HisKA"/>
    <property type="match status" value="1"/>
</dbReference>
<feature type="domain" description="Histidine kinase" evidence="10">
    <location>
        <begin position="243"/>
        <end position="457"/>
    </location>
</feature>
<evidence type="ECO:0000256" key="5">
    <source>
        <dbReference type="ARBA" id="ARBA00022679"/>
    </source>
</evidence>
<evidence type="ECO:0000313" key="12">
    <source>
        <dbReference type="Proteomes" id="UP000434209"/>
    </source>
</evidence>
<dbReference type="KEGG" id="pacp:FAZ97_24345"/>
<dbReference type="CDD" id="cd00075">
    <property type="entry name" value="HATPase"/>
    <property type="match status" value="1"/>
</dbReference>
<evidence type="ECO:0000256" key="1">
    <source>
        <dbReference type="ARBA" id="ARBA00000085"/>
    </source>
</evidence>
<reference evidence="11 12" key="1">
    <citation type="submission" date="2019-12" db="EMBL/GenBank/DDBJ databases">
        <title>Paraburkholderia acidiphila 7Q-K02 sp. nov and Paraburkholderia acidisoli DHF22 sp. nov., two strains isolated from forest soil.</title>
        <authorList>
            <person name="Gao Z."/>
            <person name="Qiu L."/>
        </authorList>
    </citation>
    <scope>NUCLEOTIDE SEQUENCE [LARGE SCALE GENOMIC DNA]</scope>
    <source>
        <strain evidence="11 12">7Q-K02</strain>
    </source>
</reference>
<keyword evidence="7 11" id="KW-0418">Kinase</keyword>
<dbReference type="FunFam" id="3.30.565.10:FF:000006">
    <property type="entry name" value="Sensor histidine kinase WalK"/>
    <property type="match status" value="1"/>
</dbReference>
<dbReference type="Pfam" id="PF02518">
    <property type="entry name" value="HATPase_c"/>
    <property type="match status" value="1"/>
</dbReference>
<dbReference type="Proteomes" id="UP000434209">
    <property type="component" value="Chromosome 3"/>
</dbReference>
<dbReference type="GO" id="GO:0005886">
    <property type="term" value="C:plasma membrane"/>
    <property type="evidence" value="ECO:0007669"/>
    <property type="project" value="UniProtKB-SubCell"/>
</dbReference>
<dbReference type="Gene3D" id="3.30.565.10">
    <property type="entry name" value="Histidine kinase-like ATPase, C-terminal domain"/>
    <property type="match status" value="1"/>
</dbReference>
<evidence type="ECO:0000256" key="6">
    <source>
        <dbReference type="ARBA" id="ARBA00022692"/>
    </source>
</evidence>
<evidence type="ECO:0000313" key="11">
    <source>
        <dbReference type="EMBL" id="QGZ58139.1"/>
    </source>
</evidence>
<dbReference type="Gene3D" id="1.10.287.130">
    <property type="match status" value="1"/>
</dbReference>
<dbReference type="InterPro" id="IPR003661">
    <property type="entry name" value="HisK_dim/P_dom"/>
</dbReference>
<evidence type="ECO:0000256" key="7">
    <source>
        <dbReference type="ARBA" id="ARBA00022777"/>
    </source>
</evidence>
<evidence type="ECO:0000256" key="8">
    <source>
        <dbReference type="ARBA" id="ARBA00022989"/>
    </source>
</evidence>
<comment type="catalytic activity">
    <reaction evidence="1">
        <text>ATP + protein L-histidine = ADP + protein N-phospho-L-histidine.</text>
        <dbReference type="EC" id="2.7.13.3"/>
    </reaction>
</comment>
<dbReference type="PRINTS" id="PR00344">
    <property type="entry name" value="BCTRLSENSOR"/>
</dbReference>
<dbReference type="InterPro" id="IPR004358">
    <property type="entry name" value="Sig_transdc_His_kin-like_C"/>
</dbReference>
<dbReference type="SMART" id="SM00388">
    <property type="entry name" value="HisKA"/>
    <property type="match status" value="1"/>
</dbReference>
<evidence type="ECO:0000259" key="10">
    <source>
        <dbReference type="PROSITE" id="PS50109"/>
    </source>
</evidence>
<dbReference type="InterPro" id="IPR013727">
    <property type="entry name" value="2CSK_N"/>
</dbReference>
<keyword evidence="9" id="KW-0472">Membrane</keyword>
<dbReference type="SMART" id="SM00387">
    <property type="entry name" value="HATPase_c"/>
    <property type="match status" value="1"/>
</dbReference>
<accession>A0A7Z2GAS8</accession>
<proteinExistence type="predicted"/>
<dbReference type="PANTHER" id="PTHR45436:SF1">
    <property type="entry name" value="SENSOR PROTEIN QSEC"/>
    <property type="match status" value="1"/>
</dbReference>
<dbReference type="GO" id="GO:0000155">
    <property type="term" value="F:phosphorelay sensor kinase activity"/>
    <property type="evidence" value="ECO:0007669"/>
    <property type="project" value="InterPro"/>
</dbReference>
<dbReference type="RefSeq" id="WP_158761076.1">
    <property type="nucleotide sequence ID" value="NZ_CP046911.1"/>
</dbReference>
<dbReference type="PANTHER" id="PTHR45436">
    <property type="entry name" value="SENSOR HISTIDINE KINASE YKOH"/>
    <property type="match status" value="1"/>
</dbReference>
<keyword evidence="12" id="KW-1185">Reference proteome</keyword>
<dbReference type="SUPFAM" id="SSF47384">
    <property type="entry name" value="Homodimeric domain of signal transducing histidine kinase"/>
    <property type="match status" value="1"/>
</dbReference>
<dbReference type="InterPro" id="IPR005467">
    <property type="entry name" value="His_kinase_dom"/>
</dbReference>
<dbReference type="PROSITE" id="PS50109">
    <property type="entry name" value="HIS_KIN"/>
    <property type="match status" value="1"/>
</dbReference>
<sequence>MVHSLRARLLLWLLVPLAVFVVVTSGVSYDAARQTADLVQDHSLLNSARTIIEDVDWDNGSLSASIPPAALELFESPWQDHVFYRVLAGNGRLLGGAPDLPLPHADTADAPVFYDTTYAGMPIRAVAYERMLYDSGSAERVMVIVGKTMESREAMISALWRPQLARQWLMLALVALLVPLGLTLELRPLMKLKDDVADREPVQLEPIRSDRLPSELRPIVEAINQCIARLKVHAAMQRQFIADAAHQLRTPLTLLTTQTQFASQCDARDPALYDALKGVRRTSQKMAELTNQLLLLAQAESMAQSSRSQTRVDLTEVVSSVLEELVQAAERRGIDLGAELDDDVHVAGNTGLLASLVSNLIDNAIRYTQPGGRVTAICRSEGGEVMLQVVDNGPGIPAEARAHVFERFYRVAADTEGTGLGLAIVHQVARSHGGSVSVAAGAARVGLVATVRLPVWPG</sequence>
<comment type="subcellular location">
    <subcellularLocation>
        <location evidence="2">Cell inner membrane</location>
        <topology evidence="2">Multi-pass membrane protein</topology>
    </subcellularLocation>
</comment>
<gene>
    <name evidence="11" type="ORF">FAZ97_24345</name>
</gene>
<keyword evidence="5" id="KW-0808">Transferase</keyword>
<protein>
    <recommendedName>
        <fullName evidence="3">histidine kinase</fullName>
        <ecNumber evidence="3">2.7.13.3</ecNumber>
    </recommendedName>
</protein>
<dbReference type="EC" id="2.7.13.3" evidence="3"/>
<dbReference type="EMBL" id="CP046911">
    <property type="protein sequence ID" value="QGZ58139.1"/>
    <property type="molecule type" value="Genomic_DNA"/>
</dbReference>
<dbReference type="SUPFAM" id="SSF55874">
    <property type="entry name" value="ATPase domain of HSP90 chaperone/DNA topoisomerase II/histidine kinase"/>
    <property type="match status" value="1"/>
</dbReference>
<evidence type="ECO:0000256" key="9">
    <source>
        <dbReference type="ARBA" id="ARBA00023136"/>
    </source>
</evidence>
<keyword evidence="6" id="KW-0812">Transmembrane</keyword>
<keyword evidence="4" id="KW-0597">Phosphoprotein</keyword>
<dbReference type="Pfam" id="PF08521">
    <property type="entry name" value="2CSK_N"/>
    <property type="match status" value="1"/>
</dbReference>
<organism evidence="11 12">
    <name type="scientific">Paraburkholderia acidiphila</name>
    <dbReference type="NCBI Taxonomy" id="2571747"/>
    <lineage>
        <taxon>Bacteria</taxon>
        <taxon>Pseudomonadati</taxon>
        <taxon>Pseudomonadota</taxon>
        <taxon>Betaproteobacteria</taxon>
        <taxon>Burkholderiales</taxon>
        <taxon>Burkholderiaceae</taxon>
        <taxon>Paraburkholderia</taxon>
    </lineage>
</organism>
<keyword evidence="8" id="KW-1133">Transmembrane helix</keyword>
<dbReference type="InterPro" id="IPR003594">
    <property type="entry name" value="HATPase_dom"/>
</dbReference>
<dbReference type="AlphaFoldDB" id="A0A7Z2GAS8"/>
<dbReference type="OrthoDB" id="8554694at2"/>
<dbReference type="InterPro" id="IPR036097">
    <property type="entry name" value="HisK_dim/P_sf"/>
</dbReference>